<dbReference type="PROSITE" id="PS50292">
    <property type="entry name" value="PEROXIDASE_3"/>
    <property type="match status" value="2"/>
</dbReference>
<dbReference type="PANTHER" id="PTHR11475:SF134">
    <property type="entry name" value="LD42267P"/>
    <property type="match status" value="1"/>
</dbReference>
<evidence type="ECO:0000256" key="6">
    <source>
        <dbReference type="ARBA" id="ARBA00023004"/>
    </source>
</evidence>
<dbReference type="EnsemblMetazoa" id="XM_014385624.2">
    <property type="protein sequence ID" value="XP_014241110.1"/>
    <property type="gene ID" value="LOC106661888"/>
</dbReference>
<dbReference type="OrthoDB" id="823504at2759"/>
<keyword evidence="7" id="KW-0479">Metal-binding</keyword>
<organism evidence="9 10">
    <name type="scientific">Cimex lectularius</name>
    <name type="common">Bed bug</name>
    <name type="synonym">Acanthia lectularia</name>
    <dbReference type="NCBI Taxonomy" id="79782"/>
    <lineage>
        <taxon>Eukaryota</taxon>
        <taxon>Metazoa</taxon>
        <taxon>Ecdysozoa</taxon>
        <taxon>Arthropoda</taxon>
        <taxon>Hexapoda</taxon>
        <taxon>Insecta</taxon>
        <taxon>Pterygota</taxon>
        <taxon>Neoptera</taxon>
        <taxon>Paraneoptera</taxon>
        <taxon>Hemiptera</taxon>
        <taxon>Heteroptera</taxon>
        <taxon>Panheteroptera</taxon>
        <taxon>Cimicomorpha</taxon>
        <taxon>Cimicidae</taxon>
        <taxon>Cimex</taxon>
    </lineage>
</organism>
<evidence type="ECO:0000256" key="8">
    <source>
        <dbReference type="SAM" id="SignalP"/>
    </source>
</evidence>
<dbReference type="GO" id="GO:0006979">
    <property type="term" value="P:response to oxidative stress"/>
    <property type="evidence" value="ECO:0007669"/>
    <property type="project" value="InterPro"/>
</dbReference>
<evidence type="ECO:0000256" key="1">
    <source>
        <dbReference type="ARBA" id="ARBA00004613"/>
    </source>
</evidence>
<sequence>MAPPVVLLIWGLLITGGGSTQVPLEDLTAFVNQAHEAMSQRFHSFEPNLHNNGIRQEPGTPAWFMGASHTGKPSTKNITHAALMAEETTKYMSHALGLSASALVGHPVIGTELGQNCPAHEEPWCQAKKYRSLSGHCNNVQTPSWGSAGSSYARYLSPDYADDISLPRGTALYPEGLPSARDVSLGVHDQVDRQHSHLVATAAIWAQLVTNDLSLTPQMTGYNGVRLKCCGVEFADFHPECFPIRLPENDPIHGGARCQEYTRSATAPRKSCTLGPREQVNEATAFLDGSSLYGTSTEENEQLRTFEGGKLLLPNGLLPPSNSSDCRPSRNHRCFKSGDVRVNENIGLATIHTILAREHNRLAEQLSILNSHWVDEILFQEARRLLIAQLQYITYKEFLPLILGQDTMESYNLQPLDDGYFQGYDINQDPSIANAVASAALHFSVSLMPTSMKLFDLDGRVIGEDTLDKTFYAPFRLYSKNGVETIVQSLLRSPALDSQRHINSVFTQHMFQTPEQEGGGLDLIAQLIQQGRDHGIPGYTKWLKFCGMKEPSTFSELINVMPQESINALLNVYRNVSEIDLLSGGLSEYVPEGSTVGPTFRCLLAKQFLSIRSGDRHWMESEHSGFTRAQLKSLREGSSLARILCDNTAIKYVQPNAFLTIDPFLNSYMECGTDILGLNLAPWKEEKKQFIIPNKQISEAIEKAESDLLKLHKHEWMLHTQNLMADPQSPVGTAFGFNRPKRQAAKIANTSLLLEYASTRLIRSFIQGELQDLETRDINSLVSTLPQVELGITRETECLEMKLPCDHTSKYRTYSGWCNNLERPEYGQSFRPFARILPPVYADGIGAPRMFSVNGGTLPSPRLISTMIHTDKSRPHTRYTLMMMQFSQITDHDLTFTPVNKGFVGEGILNCQSCDSPQTVHPQCFPIEIPDGDPYFPSKGPNGERLCIPATRSMPGQETLGAREQMNQLTAYLDLSFVYGSDTCDASGLRSRSGGTLNVTRSPFGLRRKPLLPETPTNLECRSRNRVCFNAGDARASEQPALGSLHTVWLREHNRIARELSRINPHWDDERLYQETRRILGAVYQHIAFSEWLPRVVGRSVISKYGLQLNKDGYFRDYDPLCDVTIVNEFSAAAFRFGHSLLRPNFRRATPDYQTKDPAIRLRDHFFNPEVLYEPGIIDELILGLVDTPMETLDNFITTEVTEHLFENKSVPFSGMDLVSLNIQRGRDHGIHSYNDYREWCGLGRANSFNDLLSTTNSDLVEQLIRTYAHVDDVDLFPGGMSERPIHGGVVGPTFACIIAKQFSKIKRCDRFWYENDREFTRFTLAQLGEIRKIHLASLLCNNLDSVKSIQRNVFDLPHTFMNPRVPCKKIPQIDLAHWKDSASCSIKQINIDIGRTANISPCVSCTCTKEGPICQTVKVNNCISLLQNFSPDSVAADTSCKVQCLYVFKVVQEYTQSQNKVNLA</sequence>
<dbReference type="Pfam" id="PF03098">
    <property type="entry name" value="An_peroxidase"/>
    <property type="match status" value="2"/>
</dbReference>
<dbReference type="GO" id="GO:0020037">
    <property type="term" value="F:heme binding"/>
    <property type="evidence" value="ECO:0007669"/>
    <property type="project" value="InterPro"/>
</dbReference>
<comment type="subcellular location">
    <subcellularLocation>
        <location evidence="1">Secreted</location>
    </subcellularLocation>
</comment>
<dbReference type="CDD" id="cd09823">
    <property type="entry name" value="peroxinectin_like"/>
    <property type="match status" value="2"/>
</dbReference>
<keyword evidence="10" id="KW-1185">Reference proteome</keyword>
<keyword evidence="3" id="KW-0575">Peroxidase</keyword>
<dbReference type="GO" id="GO:0046872">
    <property type="term" value="F:metal ion binding"/>
    <property type="evidence" value="ECO:0007669"/>
    <property type="project" value="UniProtKB-KW"/>
</dbReference>
<evidence type="ECO:0000256" key="4">
    <source>
        <dbReference type="ARBA" id="ARBA00022617"/>
    </source>
</evidence>
<feature type="chain" id="PRO_5035306858" description="Peroxidase" evidence="8">
    <location>
        <begin position="20"/>
        <end position="1465"/>
    </location>
</feature>
<evidence type="ECO:0000313" key="9">
    <source>
        <dbReference type="EnsemblMetazoa" id="XP_014241110.1"/>
    </source>
</evidence>
<dbReference type="Proteomes" id="UP000494040">
    <property type="component" value="Unassembled WGS sequence"/>
</dbReference>
<dbReference type="PANTHER" id="PTHR11475">
    <property type="entry name" value="OXIDASE/PEROXIDASE"/>
    <property type="match status" value="1"/>
</dbReference>
<name>A0A8I6TBK8_CIMLE</name>
<dbReference type="GO" id="GO:0022412">
    <property type="term" value="P:cellular process involved in reproduction in multicellular organism"/>
    <property type="evidence" value="ECO:0007669"/>
    <property type="project" value="UniProtKB-ARBA"/>
</dbReference>
<proteinExistence type="predicted"/>
<dbReference type="GO" id="GO:0004601">
    <property type="term" value="F:peroxidase activity"/>
    <property type="evidence" value="ECO:0007669"/>
    <property type="project" value="UniProtKB-KW"/>
</dbReference>
<accession>A0A8I6TBK8</accession>
<dbReference type="InterPro" id="IPR037120">
    <property type="entry name" value="Haem_peroxidase_sf_animal"/>
</dbReference>
<dbReference type="InterPro" id="IPR010255">
    <property type="entry name" value="Haem_peroxidase_sf"/>
</dbReference>
<dbReference type="PRINTS" id="PR00457">
    <property type="entry name" value="ANPEROXIDASE"/>
</dbReference>
<evidence type="ECO:0000313" key="10">
    <source>
        <dbReference type="Proteomes" id="UP000494040"/>
    </source>
</evidence>
<dbReference type="GeneID" id="106661888"/>
<dbReference type="FunFam" id="1.10.640.10:FF:000003">
    <property type="entry name" value="chorion peroxidase"/>
    <property type="match status" value="1"/>
</dbReference>
<evidence type="ECO:0000256" key="7">
    <source>
        <dbReference type="PIRSR" id="PIRSR619791-2"/>
    </source>
</evidence>
<dbReference type="RefSeq" id="XP_014241110.1">
    <property type="nucleotide sequence ID" value="XM_014385624.2"/>
</dbReference>
<dbReference type="GO" id="GO:0005576">
    <property type="term" value="C:extracellular region"/>
    <property type="evidence" value="ECO:0007669"/>
    <property type="project" value="UniProtKB-SubCell"/>
</dbReference>
<keyword evidence="2" id="KW-0964">Secreted</keyword>
<dbReference type="FunFam" id="1.10.640.10:FF:000006">
    <property type="entry name" value="Double oxidase: two peroxidase domains"/>
    <property type="match status" value="1"/>
</dbReference>
<dbReference type="SUPFAM" id="SSF48113">
    <property type="entry name" value="Heme-dependent peroxidases"/>
    <property type="match status" value="2"/>
</dbReference>
<keyword evidence="3" id="KW-0560">Oxidoreductase</keyword>
<feature type="binding site" description="axial binding residue" evidence="7">
    <location>
        <position position="1139"/>
    </location>
    <ligand>
        <name>heme b</name>
        <dbReference type="ChEBI" id="CHEBI:60344"/>
    </ligand>
    <ligandPart>
        <name>Fe</name>
        <dbReference type="ChEBI" id="CHEBI:18248"/>
    </ligandPart>
</feature>
<reference evidence="9" key="1">
    <citation type="submission" date="2022-01" db="UniProtKB">
        <authorList>
            <consortium name="EnsemblMetazoa"/>
        </authorList>
    </citation>
    <scope>IDENTIFICATION</scope>
</reference>
<evidence type="ECO:0000256" key="5">
    <source>
        <dbReference type="ARBA" id="ARBA00022729"/>
    </source>
</evidence>
<evidence type="ECO:0008006" key="11">
    <source>
        <dbReference type="Google" id="ProtNLM"/>
    </source>
</evidence>
<evidence type="ECO:0000256" key="2">
    <source>
        <dbReference type="ARBA" id="ARBA00022525"/>
    </source>
</evidence>
<evidence type="ECO:0000256" key="3">
    <source>
        <dbReference type="ARBA" id="ARBA00022559"/>
    </source>
</evidence>
<keyword evidence="6 7" id="KW-0408">Iron</keyword>
<keyword evidence="4 7" id="KW-0349">Heme</keyword>
<dbReference type="Gene3D" id="1.10.640.10">
    <property type="entry name" value="Haem peroxidase domain superfamily, animal type"/>
    <property type="match status" value="2"/>
</dbReference>
<feature type="signal peptide" evidence="8">
    <location>
        <begin position="1"/>
        <end position="19"/>
    </location>
</feature>
<dbReference type="KEGG" id="clec:106661888"/>
<dbReference type="InterPro" id="IPR019791">
    <property type="entry name" value="Haem_peroxidase_animal"/>
</dbReference>
<dbReference type="OMA" id="YWGSANL"/>
<keyword evidence="5 8" id="KW-0732">Signal</keyword>
<protein>
    <recommendedName>
        <fullName evidence="11">Peroxidase</fullName>
    </recommendedName>
</protein>